<dbReference type="InterPro" id="IPR050093">
    <property type="entry name" value="ABC_SmlMolc_Importer"/>
</dbReference>
<sequence>MTRPLNITKPLKAIASRPLDDLSFSVKDNEFVTLLGPSGCGKTTLLRIISGFEQLDAGELLILGKKMNHITAAFTAGEHRVSKATPYFPI</sequence>
<name>A0A0G4JNY1_9GAMM</name>
<organism evidence="3 4">
    <name type="scientific">Brenneria goodwinii</name>
    <dbReference type="NCBI Taxonomy" id="1109412"/>
    <lineage>
        <taxon>Bacteria</taxon>
        <taxon>Pseudomonadati</taxon>
        <taxon>Pseudomonadota</taxon>
        <taxon>Gammaproteobacteria</taxon>
        <taxon>Enterobacterales</taxon>
        <taxon>Pectobacteriaceae</taxon>
        <taxon>Brenneria</taxon>
    </lineage>
</organism>
<dbReference type="EMBL" id="CGIG01000001">
    <property type="protein sequence ID" value="CPR13610.1"/>
    <property type="molecule type" value="Genomic_DNA"/>
</dbReference>
<dbReference type="Pfam" id="PF00005">
    <property type="entry name" value="ABC_tran"/>
    <property type="match status" value="1"/>
</dbReference>
<dbReference type="Gene3D" id="3.40.50.300">
    <property type="entry name" value="P-loop containing nucleotide triphosphate hydrolases"/>
    <property type="match status" value="1"/>
</dbReference>
<dbReference type="PANTHER" id="PTHR42781">
    <property type="entry name" value="SPERMIDINE/PUTRESCINE IMPORT ATP-BINDING PROTEIN POTA"/>
    <property type="match status" value="1"/>
</dbReference>
<accession>A0A0G4JNY1</accession>
<dbReference type="Proteomes" id="UP000044377">
    <property type="component" value="Unassembled WGS sequence"/>
</dbReference>
<dbReference type="GO" id="GO:0005524">
    <property type="term" value="F:ATP binding"/>
    <property type="evidence" value="ECO:0007669"/>
    <property type="project" value="UniProtKB-KW"/>
</dbReference>
<feature type="domain" description="ABC transporter" evidence="2">
    <location>
        <begin position="19"/>
        <end position="75"/>
    </location>
</feature>
<proteinExistence type="predicted"/>
<dbReference type="InterPro" id="IPR003439">
    <property type="entry name" value="ABC_transporter-like_ATP-bd"/>
</dbReference>
<gene>
    <name evidence="3" type="ORF">BN1221_00006</name>
</gene>
<dbReference type="AlphaFoldDB" id="A0A0G4JNY1"/>
<reference evidence="4" key="1">
    <citation type="submission" date="2015-01" db="EMBL/GenBank/DDBJ databases">
        <authorList>
            <person name="Paterson Steve"/>
        </authorList>
    </citation>
    <scope>NUCLEOTIDE SEQUENCE [LARGE SCALE GENOMIC DNA]</scope>
    <source>
        <strain evidence="4">OBR1</strain>
    </source>
</reference>
<dbReference type="InterPro" id="IPR027417">
    <property type="entry name" value="P-loop_NTPase"/>
</dbReference>
<dbReference type="SUPFAM" id="SSF52540">
    <property type="entry name" value="P-loop containing nucleoside triphosphate hydrolases"/>
    <property type="match status" value="1"/>
</dbReference>
<keyword evidence="4" id="KW-1185">Reference proteome</keyword>
<evidence type="ECO:0000259" key="2">
    <source>
        <dbReference type="Pfam" id="PF00005"/>
    </source>
</evidence>
<keyword evidence="3" id="KW-0067">ATP-binding</keyword>
<keyword evidence="1" id="KW-0813">Transport</keyword>
<evidence type="ECO:0000313" key="4">
    <source>
        <dbReference type="Proteomes" id="UP000044377"/>
    </source>
</evidence>
<evidence type="ECO:0000256" key="1">
    <source>
        <dbReference type="ARBA" id="ARBA00022448"/>
    </source>
</evidence>
<keyword evidence="3" id="KW-0547">Nucleotide-binding</keyword>
<dbReference type="STRING" id="1109412.BN1221_00006"/>
<dbReference type="PANTHER" id="PTHR42781:SF4">
    <property type="entry name" value="SPERMIDINE_PUTRESCINE IMPORT ATP-BINDING PROTEIN POTA"/>
    <property type="match status" value="1"/>
</dbReference>
<evidence type="ECO:0000313" key="3">
    <source>
        <dbReference type="EMBL" id="CPR13610.1"/>
    </source>
</evidence>
<dbReference type="GO" id="GO:0016887">
    <property type="term" value="F:ATP hydrolysis activity"/>
    <property type="evidence" value="ECO:0007669"/>
    <property type="project" value="InterPro"/>
</dbReference>
<protein>
    <submittedName>
        <fullName evidence="3">Putrescine transport ATP-binding protein PotA (TC 3.A.1.11.1)</fullName>
    </submittedName>
</protein>